<reference evidence="1" key="1">
    <citation type="submission" date="2024-02" db="EMBL/GenBank/DDBJ databases">
        <title>Tomenella chthoni gen. nov. sp. nov., a member of the family Jonesiaceae isolated from bat guano.</title>
        <authorList>
            <person name="Miller S.L."/>
            <person name="King J."/>
            <person name="Sankaranarayanan K."/>
            <person name="Lawson P.A."/>
        </authorList>
    </citation>
    <scope>NUCLEOTIDE SEQUENCE</scope>
    <source>
        <strain evidence="1">BS-20</strain>
    </source>
</reference>
<proteinExistence type="predicted"/>
<dbReference type="EMBL" id="CP146203">
    <property type="protein sequence ID" value="XBH22191.1"/>
    <property type="molecule type" value="Genomic_DNA"/>
</dbReference>
<organism evidence="1">
    <name type="scientific">Jonesiaceae bacterium BS-20</name>
    <dbReference type="NCBI Taxonomy" id="3120821"/>
    <lineage>
        <taxon>Bacteria</taxon>
        <taxon>Bacillati</taxon>
        <taxon>Actinomycetota</taxon>
        <taxon>Actinomycetes</taxon>
        <taxon>Micrococcales</taxon>
        <taxon>Jonesiaceae</taxon>
    </lineage>
</organism>
<dbReference type="Gene3D" id="3.10.420.10">
    <property type="entry name" value="SecB-like"/>
    <property type="match status" value="1"/>
</dbReference>
<dbReference type="InterPro" id="IPR035958">
    <property type="entry name" value="SecB-like_sf"/>
</dbReference>
<dbReference type="AlphaFoldDB" id="A0AAU7DY40"/>
<protein>
    <recommendedName>
        <fullName evidence="2">Preprotein translocase subunit SecB</fullName>
    </recommendedName>
</protein>
<gene>
    <name evidence="1" type="ORF">V5R04_02890</name>
</gene>
<sequence>MITSAIEALDILTLEAVEFDEVGARKILIGGEPQSDTGALNLELDMQFRCEENTLSYRVRATTSAEVAEVVVVVAGHYRAEVELKISPEAITEFANKVAFMALFPYIREAVGAMFNRIGLTVVLPIMDANTISFSFDS</sequence>
<dbReference type="SUPFAM" id="SSF54611">
    <property type="entry name" value="SecB-like"/>
    <property type="match status" value="1"/>
</dbReference>
<name>A0AAU7DY40_9MICO</name>
<evidence type="ECO:0008006" key="2">
    <source>
        <dbReference type="Google" id="ProtNLM"/>
    </source>
</evidence>
<accession>A0AAU7DY40</accession>
<evidence type="ECO:0000313" key="1">
    <source>
        <dbReference type="EMBL" id="XBH22191.1"/>
    </source>
</evidence>